<keyword evidence="1" id="KW-0863">Zinc-finger</keyword>
<dbReference type="AlphaFoldDB" id="A0A081NG12"/>
<dbReference type="PROSITE" id="PS50157">
    <property type="entry name" value="ZINC_FINGER_C2H2_2"/>
    <property type="match status" value="1"/>
</dbReference>
<sequence>MFLPLFLLIGWGALQASMDEQPGIPFRHEALLLFFLNPLLDAYAPINPALMMNKFQVNGLSSQDVFFEPVLGKSLISLYSGLPGIMQWGGVISRSSSDEGTPPNGRSTPADEDDDLEEEESSTSGVVAAGGEDRKDNNEDENRAEPEDKKDPILCWHCQDKRVCWQYSCCDRGLCEDCYRGFGVSPVKCPCCGKSRRPRVSCQLCPVDHEPMELDQPGFMVHLYTEHLQQRCRARINQICQHCSQPIALFLPLQELLSALLSHCYAFCIFPGCGTVLTAENDNTAHFESSHKGQAGCPISVCPMNQLANIQPSASHMNSHLQYSCCFCSVSFNNLQTLQTHLTTHIQSYSCSICQGHAGPSFLLMLVNNVQQVQVAAVPLNSEESMINHWTTVHCQINCPLCAFHHQGCDDVSMQEHIDNECSRVDRLSRPVQEQGELNLGP</sequence>
<feature type="compositionally biased region" description="Polar residues" evidence="2">
    <location>
        <begin position="93"/>
        <end position="107"/>
    </location>
</feature>
<feature type="region of interest" description="Disordered" evidence="2">
    <location>
        <begin position="93"/>
        <end position="146"/>
    </location>
</feature>
<feature type="domain" description="C2H2-type" evidence="3">
    <location>
        <begin position="323"/>
        <end position="350"/>
    </location>
</feature>
<organism evidence="4 5">
    <name type="scientific">Endozoicomonas numazuensis</name>
    <dbReference type="NCBI Taxonomy" id="1137799"/>
    <lineage>
        <taxon>Bacteria</taxon>
        <taxon>Pseudomonadati</taxon>
        <taxon>Pseudomonadota</taxon>
        <taxon>Gammaproteobacteria</taxon>
        <taxon>Oceanospirillales</taxon>
        <taxon>Endozoicomonadaceae</taxon>
        <taxon>Endozoicomonas</taxon>
    </lineage>
</organism>
<dbReference type="PROSITE" id="PS00028">
    <property type="entry name" value="ZINC_FINGER_C2H2_1"/>
    <property type="match status" value="1"/>
</dbReference>
<evidence type="ECO:0000313" key="4">
    <source>
        <dbReference type="EMBL" id="KEQ17385.1"/>
    </source>
</evidence>
<evidence type="ECO:0000313" key="5">
    <source>
        <dbReference type="Proteomes" id="UP000028073"/>
    </source>
</evidence>
<evidence type="ECO:0000256" key="2">
    <source>
        <dbReference type="SAM" id="MobiDB-lite"/>
    </source>
</evidence>
<proteinExistence type="predicted"/>
<keyword evidence="5" id="KW-1185">Reference proteome</keyword>
<keyword evidence="1" id="KW-0862">Zinc</keyword>
<gene>
    <name evidence="4" type="ORF">GZ78_16450</name>
</gene>
<dbReference type="SMART" id="SM00355">
    <property type="entry name" value="ZnF_C2H2"/>
    <property type="match status" value="2"/>
</dbReference>
<accession>A0A081NG12</accession>
<dbReference type="RefSeq" id="WP_034837593.1">
    <property type="nucleotide sequence ID" value="NZ_JOKH01000003.1"/>
</dbReference>
<dbReference type="InterPro" id="IPR013087">
    <property type="entry name" value="Znf_C2H2_type"/>
</dbReference>
<dbReference type="OrthoDB" id="9818944at2"/>
<dbReference type="EMBL" id="JOKH01000003">
    <property type="protein sequence ID" value="KEQ17385.1"/>
    <property type="molecule type" value="Genomic_DNA"/>
</dbReference>
<reference evidence="4 5" key="1">
    <citation type="submission" date="2014-06" db="EMBL/GenBank/DDBJ databases">
        <title>Whole Genome Sequences of Three Symbiotic Endozoicomonas Bacteria.</title>
        <authorList>
            <person name="Neave M.J."/>
            <person name="Apprill A."/>
            <person name="Voolstra C.R."/>
        </authorList>
    </citation>
    <scope>NUCLEOTIDE SEQUENCE [LARGE SCALE GENOMIC DNA]</scope>
    <source>
        <strain evidence="4 5">DSM 25634</strain>
    </source>
</reference>
<feature type="compositionally biased region" description="Acidic residues" evidence="2">
    <location>
        <begin position="110"/>
        <end position="121"/>
    </location>
</feature>
<name>A0A081NG12_9GAMM</name>
<dbReference type="GO" id="GO:0008270">
    <property type="term" value="F:zinc ion binding"/>
    <property type="evidence" value="ECO:0007669"/>
    <property type="project" value="UniProtKB-KW"/>
</dbReference>
<dbReference type="Proteomes" id="UP000028073">
    <property type="component" value="Unassembled WGS sequence"/>
</dbReference>
<evidence type="ECO:0000256" key="1">
    <source>
        <dbReference type="PROSITE-ProRule" id="PRU00042"/>
    </source>
</evidence>
<comment type="caution">
    <text evidence="4">The sequence shown here is derived from an EMBL/GenBank/DDBJ whole genome shotgun (WGS) entry which is preliminary data.</text>
</comment>
<evidence type="ECO:0000259" key="3">
    <source>
        <dbReference type="PROSITE" id="PS50157"/>
    </source>
</evidence>
<protein>
    <recommendedName>
        <fullName evidence="3">C2H2-type domain-containing protein</fullName>
    </recommendedName>
</protein>
<feature type="compositionally biased region" description="Basic and acidic residues" evidence="2">
    <location>
        <begin position="131"/>
        <end position="146"/>
    </location>
</feature>
<keyword evidence="1" id="KW-0479">Metal-binding</keyword>